<dbReference type="SUPFAM" id="SSF57501">
    <property type="entry name" value="Cystine-knot cytokines"/>
    <property type="match status" value="1"/>
</dbReference>
<dbReference type="PROSITE" id="PS51362">
    <property type="entry name" value="TGF_BETA_2"/>
    <property type="match status" value="1"/>
</dbReference>
<evidence type="ECO:0000256" key="7">
    <source>
        <dbReference type="ARBA" id="ARBA00022782"/>
    </source>
</evidence>
<feature type="chain" id="PRO_5046961672" description="Muellerian-inhibiting factor" evidence="15">
    <location>
        <begin position="26"/>
        <end position="677"/>
    </location>
</feature>
<keyword evidence="9" id="KW-0334">Gonadal differentiation</keyword>
<evidence type="ECO:0000256" key="15">
    <source>
        <dbReference type="SAM" id="SignalP"/>
    </source>
</evidence>
<evidence type="ECO:0000256" key="11">
    <source>
        <dbReference type="ARBA" id="ARBA00030008"/>
    </source>
</evidence>
<dbReference type="PROSITE" id="PS00250">
    <property type="entry name" value="TGF_BETA_1"/>
    <property type="match status" value="1"/>
</dbReference>
<keyword evidence="8 13" id="KW-0339">Growth factor</keyword>
<dbReference type="InterPro" id="IPR006799">
    <property type="entry name" value="AMH_N"/>
</dbReference>
<dbReference type="Gene3D" id="2.10.90.10">
    <property type="entry name" value="Cystine-knot cytokines"/>
    <property type="match status" value="1"/>
</dbReference>
<keyword evidence="7" id="KW-0221">Differentiation</keyword>
<gene>
    <name evidence="18" type="primary">AMH</name>
</gene>
<protein>
    <recommendedName>
        <fullName evidence="4">Muellerian-inhibiting factor</fullName>
    </recommendedName>
    <alternativeName>
        <fullName evidence="11">Anti-Muellerian hormone</fullName>
    </alternativeName>
    <alternativeName>
        <fullName evidence="12">Muellerian-inhibiting substance</fullName>
    </alternativeName>
</protein>
<dbReference type="RefSeq" id="XP_015280550.1">
    <property type="nucleotide sequence ID" value="XM_015425064.1"/>
</dbReference>
<evidence type="ECO:0000256" key="8">
    <source>
        <dbReference type="ARBA" id="ARBA00023030"/>
    </source>
</evidence>
<evidence type="ECO:0000256" key="4">
    <source>
        <dbReference type="ARBA" id="ARBA00020473"/>
    </source>
</evidence>
<evidence type="ECO:0000256" key="13">
    <source>
        <dbReference type="RuleBase" id="RU000354"/>
    </source>
</evidence>
<evidence type="ECO:0000256" key="5">
    <source>
        <dbReference type="ARBA" id="ARBA00022525"/>
    </source>
</evidence>
<dbReference type="InterPro" id="IPR017948">
    <property type="entry name" value="TGFb_CS"/>
</dbReference>
<comment type="similarity">
    <text evidence="2 13">Belongs to the TGF-beta family.</text>
</comment>
<evidence type="ECO:0000256" key="10">
    <source>
        <dbReference type="ARBA" id="ARBA00023157"/>
    </source>
</evidence>
<evidence type="ECO:0000256" key="12">
    <source>
        <dbReference type="ARBA" id="ARBA00031273"/>
    </source>
</evidence>
<evidence type="ECO:0000256" key="14">
    <source>
        <dbReference type="SAM" id="MobiDB-lite"/>
    </source>
</evidence>
<feature type="domain" description="TGF-beta family profile" evidence="16">
    <location>
        <begin position="560"/>
        <end position="677"/>
    </location>
</feature>
<evidence type="ECO:0000256" key="3">
    <source>
        <dbReference type="ARBA" id="ARBA00011748"/>
    </source>
</evidence>
<keyword evidence="10" id="KW-1015">Disulfide bond</keyword>
<evidence type="ECO:0000256" key="9">
    <source>
        <dbReference type="ARBA" id="ARBA00023156"/>
    </source>
</evidence>
<sequence length="677" mass="75176">MRIACEDVLLGAWLLLASVSVPGKGMLAGAETWREQPEVSASRESETQETVPFARALDLRGPGLKVAANDPEGPSPHEHLAGGEEDDDDDENSRRPWPRSNSQARPNRGPEEPVCRVKLDRRGDRAPNHLEVVGLLTSHESGFLKALSRSTWSDGDLEEFGLCPPDVPHSLLSSLQRVGSYLADPGSSRFLLLHLEEVQWKAETKLRFQLTFPEDVEPQVGSLQLAFLIFYHGRKEGATTSPREKFLVGGEGLHQKQIICLSGATRYLILKGSLVSRRSIPGQLSFQVSLVIRRHSNRDVALSPQEAQDLLFGFDEKCFTRMTPSVLLVAQQRPEGAAATSSSFLAAKGVLDTAPYLKPSSLPAFGVAEPPVNTTTGHQNISAPAPPLSTGQFLEALSQFVNRVLWPFGKLPPAARSRLQLDFDTVEALPHWSFNLSEEVALEWLVKSEDHLVVLFPEDSQALMEQDLGQRYLEGRLLWQLLEKLSSVIRELKGIPSFQTNDGLFHHLLASCYYPSGSTSGTAGGDSRATGPQEGTSRLRKLHSLLLLKALQAVRGHWWESRKAPRANRSTQPQEDYCQLRELRIDLVSMGYIILPEWYHANNCVGPCRSPLSTRITDYYSHTLFLLRMHEQGLPLQRAPFCVPVKYSQSVILTFTNDQGLKVKMYPDMVAEACGCR</sequence>
<feature type="signal peptide" evidence="15">
    <location>
        <begin position="1"/>
        <end position="25"/>
    </location>
</feature>
<evidence type="ECO:0000259" key="16">
    <source>
        <dbReference type="PROSITE" id="PS51362"/>
    </source>
</evidence>
<evidence type="ECO:0000256" key="6">
    <source>
        <dbReference type="ARBA" id="ARBA00022729"/>
    </source>
</evidence>
<organism evidence="17 18">
    <name type="scientific">Gekko japonicus</name>
    <name type="common">Schlegel's Japanese gecko</name>
    <dbReference type="NCBI Taxonomy" id="146911"/>
    <lineage>
        <taxon>Eukaryota</taxon>
        <taxon>Metazoa</taxon>
        <taxon>Chordata</taxon>
        <taxon>Craniata</taxon>
        <taxon>Vertebrata</taxon>
        <taxon>Euteleostomi</taxon>
        <taxon>Lepidosauria</taxon>
        <taxon>Squamata</taxon>
        <taxon>Bifurcata</taxon>
        <taxon>Gekkota</taxon>
        <taxon>Gekkonidae</taxon>
        <taxon>Gekkoninae</taxon>
        <taxon>Gekko</taxon>
    </lineage>
</organism>
<dbReference type="GeneID" id="107122038"/>
<dbReference type="PANTHER" id="PTHR15009:SF4">
    <property type="entry name" value="MUELLERIAN-INHIBITING FACTOR"/>
    <property type="match status" value="1"/>
</dbReference>
<comment type="subunit">
    <text evidence="3">Homodimer; disulfide-linked.</text>
</comment>
<evidence type="ECO:0000313" key="17">
    <source>
        <dbReference type="Proteomes" id="UP000694871"/>
    </source>
</evidence>
<proteinExistence type="inferred from homology"/>
<comment type="subcellular location">
    <subcellularLocation>
        <location evidence="1">Secreted</location>
    </subcellularLocation>
</comment>
<dbReference type="InterPro" id="IPR021203">
    <property type="entry name" value="Muellerian-inhibiting_factor"/>
</dbReference>
<accession>A0ABM1L3L3</accession>
<dbReference type="Pfam" id="PF04709">
    <property type="entry name" value="AMH_N"/>
    <property type="match status" value="1"/>
</dbReference>
<keyword evidence="17" id="KW-1185">Reference proteome</keyword>
<evidence type="ECO:0000256" key="1">
    <source>
        <dbReference type="ARBA" id="ARBA00004613"/>
    </source>
</evidence>
<dbReference type="CDD" id="cd13757">
    <property type="entry name" value="TGF_beta_AMH"/>
    <property type="match status" value="1"/>
</dbReference>
<dbReference type="InterPro" id="IPR029034">
    <property type="entry name" value="Cystine-knot_cytokine"/>
</dbReference>
<dbReference type="Proteomes" id="UP000694871">
    <property type="component" value="Unplaced"/>
</dbReference>
<dbReference type="Pfam" id="PF00019">
    <property type="entry name" value="TGF_beta"/>
    <property type="match status" value="1"/>
</dbReference>
<reference evidence="18" key="1">
    <citation type="submission" date="2025-08" db="UniProtKB">
        <authorList>
            <consortium name="RefSeq"/>
        </authorList>
    </citation>
    <scope>IDENTIFICATION</scope>
</reference>
<evidence type="ECO:0000313" key="18">
    <source>
        <dbReference type="RefSeq" id="XP_015280550.1"/>
    </source>
</evidence>
<dbReference type="InterPro" id="IPR001839">
    <property type="entry name" value="TGF-b_C"/>
</dbReference>
<name>A0ABM1L3L3_GEKJA</name>
<feature type="region of interest" description="Disordered" evidence="14">
    <location>
        <begin position="57"/>
        <end position="113"/>
    </location>
</feature>
<dbReference type="SMART" id="SM00204">
    <property type="entry name" value="TGFB"/>
    <property type="match status" value="1"/>
</dbReference>
<keyword evidence="5" id="KW-0964">Secreted</keyword>
<dbReference type="PANTHER" id="PTHR15009">
    <property type="entry name" value="MUELLERIAN-INHIBITING FACTOR"/>
    <property type="match status" value="1"/>
</dbReference>
<evidence type="ECO:0000256" key="2">
    <source>
        <dbReference type="ARBA" id="ARBA00006656"/>
    </source>
</evidence>
<keyword evidence="6 15" id="KW-0732">Signal</keyword>